<dbReference type="Proteomes" id="UP000092445">
    <property type="component" value="Unassembled WGS sequence"/>
</dbReference>
<reference evidence="2" key="2">
    <citation type="submission" date="2020-05" db="UniProtKB">
        <authorList>
            <consortium name="EnsemblMetazoa"/>
        </authorList>
    </citation>
    <scope>IDENTIFICATION</scope>
    <source>
        <strain evidence="2">IAEA</strain>
    </source>
</reference>
<protein>
    <submittedName>
        <fullName evidence="2">Uncharacterized protein</fullName>
    </submittedName>
</protein>
<reference evidence="3" key="1">
    <citation type="submission" date="2014-03" db="EMBL/GenBank/DDBJ databases">
        <authorList>
            <person name="Aksoy S."/>
            <person name="Warren W."/>
            <person name="Wilson R.K."/>
        </authorList>
    </citation>
    <scope>NUCLEOTIDE SEQUENCE [LARGE SCALE GENOMIC DNA]</scope>
    <source>
        <strain evidence="3">IAEA</strain>
    </source>
</reference>
<evidence type="ECO:0000313" key="2">
    <source>
        <dbReference type="EnsemblMetazoa" id="GPAI039846-PA"/>
    </source>
</evidence>
<dbReference type="STRING" id="7398.A0A1B0AB26"/>
<feature type="compositionally biased region" description="Basic residues" evidence="1">
    <location>
        <begin position="303"/>
        <end position="318"/>
    </location>
</feature>
<proteinExistence type="predicted"/>
<organism evidence="2 3">
    <name type="scientific">Glossina pallidipes</name>
    <name type="common">Tsetse fly</name>
    <dbReference type="NCBI Taxonomy" id="7398"/>
    <lineage>
        <taxon>Eukaryota</taxon>
        <taxon>Metazoa</taxon>
        <taxon>Ecdysozoa</taxon>
        <taxon>Arthropoda</taxon>
        <taxon>Hexapoda</taxon>
        <taxon>Insecta</taxon>
        <taxon>Pterygota</taxon>
        <taxon>Neoptera</taxon>
        <taxon>Endopterygota</taxon>
        <taxon>Diptera</taxon>
        <taxon>Brachycera</taxon>
        <taxon>Muscomorpha</taxon>
        <taxon>Hippoboscoidea</taxon>
        <taxon>Glossinidae</taxon>
        <taxon>Glossina</taxon>
    </lineage>
</organism>
<keyword evidence="3" id="KW-1185">Reference proteome</keyword>
<evidence type="ECO:0000313" key="3">
    <source>
        <dbReference type="Proteomes" id="UP000092445"/>
    </source>
</evidence>
<dbReference type="AlphaFoldDB" id="A0A1B0AB26"/>
<accession>A0A1B0AB26</accession>
<name>A0A1B0AB26_GLOPL</name>
<dbReference type="EnsemblMetazoa" id="GPAI039846-RA">
    <property type="protein sequence ID" value="GPAI039846-PA"/>
    <property type="gene ID" value="GPAI039846"/>
</dbReference>
<sequence>MDETFENMENAEIFSKTQQNRIINRNGVAELESLKKLLGQCVNELNCLKNVLESILKQDIVDDVLSGNFSADAPVNKMAKSHKGKRKNVEASRNTEFEGKINSLMHQNITDEAVSQLVVGSMPVKGKGRKLASKSPTKHVMKAGTFRQANALYTNLPNLTTTATTSKPEVSLSSNFGGNKDQVDLESWQFLPHTSPQPKKRGRKFGSKNQLKHIINTETFQQGHSLYSKVITLSPLASVSHRPLNVNLNIDGNKTRMESQSDVNKGKTFTIVHSLSTHMVTSNSKKDINRNQVQLSPHTLQQPKKRGRKPGSKNRTKQLKTETFEEVHPLYSKLSTLNTLPSISQSTANFNPNIVPPMINFNTNVDGNKGPMVLPLNFSPQSTKYDSRLVTETHIPQRPRKVITLQQKQPMNNFRVLPLQYALQPIMGNQITFSNFSTLDLSRDPILGNETMNAPTASESLANDLLSEDIAEEPSEYENFQRFKGPEITETLDVLSPYSNTSKDEIDSNLINAPTRLPSAVTNHSTSTLALFPIIRSVQILRNGSEFNVTEKI</sequence>
<feature type="compositionally biased region" description="Polar residues" evidence="1">
    <location>
        <begin position="290"/>
        <end position="302"/>
    </location>
</feature>
<feature type="region of interest" description="Disordered" evidence="1">
    <location>
        <begin position="280"/>
        <end position="320"/>
    </location>
</feature>
<evidence type="ECO:0000256" key="1">
    <source>
        <dbReference type="SAM" id="MobiDB-lite"/>
    </source>
</evidence>
<dbReference type="VEuPathDB" id="VectorBase:GPAI039846"/>